<dbReference type="Proteomes" id="UP000651728">
    <property type="component" value="Unassembled WGS sequence"/>
</dbReference>
<keyword evidence="2" id="KW-0812">Transmembrane</keyword>
<keyword evidence="4" id="KW-1185">Reference proteome</keyword>
<protein>
    <submittedName>
        <fullName evidence="3">Uncharacterized protein</fullName>
    </submittedName>
</protein>
<dbReference type="EMBL" id="BOOB01000063">
    <property type="protein sequence ID" value="GIH36536.1"/>
    <property type="molecule type" value="Genomic_DNA"/>
</dbReference>
<evidence type="ECO:0000256" key="2">
    <source>
        <dbReference type="SAM" id="Phobius"/>
    </source>
</evidence>
<sequence length="135" mass="14434">MSVPRVSGVPEPRLSCENVEDQGGQSRDSGPYRVPSASFISPGHAGRAAGYDAGSGAGLNSTPALMIAVSLICILLPHVSYIRKQDQKRDKKGKVVRDERTKDLRVSIAGRTAAPLMTMLYTSLLGWFYVNGEAG</sequence>
<feature type="transmembrane region" description="Helical" evidence="2">
    <location>
        <begin position="104"/>
        <end position="130"/>
    </location>
</feature>
<evidence type="ECO:0000313" key="4">
    <source>
        <dbReference type="Proteomes" id="UP000651728"/>
    </source>
</evidence>
<accession>A0ABQ4FP04</accession>
<keyword evidence="2" id="KW-1133">Transmembrane helix</keyword>
<feature type="transmembrane region" description="Helical" evidence="2">
    <location>
        <begin position="64"/>
        <end position="83"/>
    </location>
</feature>
<proteinExistence type="predicted"/>
<evidence type="ECO:0000313" key="3">
    <source>
        <dbReference type="EMBL" id="GIH36536.1"/>
    </source>
</evidence>
<evidence type="ECO:0000256" key="1">
    <source>
        <dbReference type="SAM" id="MobiDB-lite"/>
    </source>
</evidence>
<keyword evidence="2" id="KW-0472">Membrane</keyword>
<organism evidence="3 4">
    <name type="scientific">Microbispora amethystogenes</name>
    <dbReference type="NCBI Taxonomy" id="1427754"/>
    <lineage>
        <taxon>Bacteria</taxon>
        <taxon>Bacillati</taxon>
        <taxon>Actinomycetota</taxon>
        <taxon>Actinomycetes</taxon>
        <taxon>Streptosporangiales</taxon>
        <taxon>Streptosporangiaceae</taxon>
        <taxon>Microbispora</taxon>
    </lineage>
</organism>
<gene>
    <name evidence="3" type="ORF">Mam01_67000</name>
</gene>
<name>A0ABQ4FP04_9ACTN</name>
<reference evidence="3 4" key="1">
    <citation type="submission" date="2021-01" db="EMBL/GenBank/DDBJ databases">
        <title>Whole genome shotgun sequence of Microbispora amethystogenes NBRC 101907.</title>
        <authorList>
            <person name="Komaki H."/>
            <person name="Tamura T."/>
        </authorList>
    </citation>
    <scope>NUCLEOTIDE SEQUENCE [LARGE SCALE GENOMIC DNA]</scope>
    <source>
        <strain evidence="3 4">NBRC 101907</strain>
    </source>
</reference>
<comment type="caution">
    <text evidence="3">The sequence shown here is derived from an EMBL/GenBank/DDBJ whole genome shotgun (WGS) entry which is preliminary data.</text>
</comment>
<feature type="region of interest" description="Disordered" evidence="1">
    <location>
        <begin position="1"/>
        <end position="39"/>
    </location>
</feature>